<dbReference type="EMBL" id="JAKRYL010000005">
    <property type="protein sequence ID" value="MCL7746715.1"/>
    <property type="molecule type" value="Genomic_DNA"/>
</dbReference>
<dbReference type="AlphaFoldDB" id="A0A9X2CRQ3"/>
<dbReference type="GO" id="GO:0007165">
    <property type="term" value="P:signal transduction"/>
    <property type="evidence" value="ECO:0007669"/>
    <property type="project" value="InterPro"/>
</dbReference>
<feature type="transmembrane region" description="Helical" evidence="4">
    <location>
        <begin position="12"/>
        <end position="33"/>
    </location>
</feature>
<evidence type="ECO:0000256" key="4">
    <source>
        <dbReference type="SAM" id="Phobius"/>
    </source>
</evidence>
<feature type="transmembrane region" description="Helical" evidence="4">
    <location>
        <begin position="321"/>
        <end position="344"/>
    </location>
</feature>
<dbReference type="GO" id="GO:0005886">
    <property type="term" value="C:plasma membrane"/>
    <property type="evidence" value="ECO:0007669"/>
    <property type="project" value="UniProtKB-SubCell"/>
</dbReference>
<keyword evidence="4" id="KW-0812">Transmembrane</keyword>
<dbReference type="PROSITE" id="PS50885">
    <property type="entry name" value="HAMP"/>
    <property type="match status" value="1"/>
</dbReference>
<gene>
    <name evidence="6" type="ORF">MF646_06220</name>
</gene>
<keyword evidence="3 4" id="KW-0472">Membrane</keyword>
<evidence type="ECO:0000256" key="3">
    <source>
        <dbReference type="ARBA" id="ARBA00023136"/>
    </source>
</evidence>
<accession>A0A9X2CRQ3</accession>
<dbReference type="SMART" id="SM00304">
    <property type="entry name" value="HAMP"/>
    <property type="match status" value="1"/>
</dbReference>
<keyword evidence="7" id="KW-1185">Reference proteome</keyword>
<evidence type="ECO:0000256" key="2">
    <source>
        <dbReference type="ARBA" id="ARBA00022475"/>
    </source>
</evidence>
<keyword evidence="4" id="KW-1133">Transmembrane helix</keyword>
<protein>
    <submittedName>
        <fullName evidence="6">Methyl-accepting chemotaxis protein</fullName>
    </submittedName>
</protein>
<dbReference type="InterPro" id="IPR003660">
    <property type="entry name" value="HAMP_dom"/>
</dbReference>
<evidence type="ECO:0000313" key="6">
    <source>
        <dbReference type="EMBL" id="MCL7746715.1"/>
    </source>
</evidence>
<feature type="domain" description="HAMP" evidence="5">
    <location>
        <begin position="345"/>
        <end position="397"/>
    </location>
</feature>
<evidence type="ECO:0000259" key="5">
    <source>
        <dbReference type="PROSITE" id="PS50885"/>
    </source>
</evidence>
<dbReference type="SUPFAM" id="SSF158472">
    <property type="entry name" value="HAMP domain-like"/>
    <property type="match status" value="1"/>
</dbReference>
<proteinExistence type="predicted"/>
<reference evidence="6" key="1">
    <citation type="submission" date="2022-02" db="EMBL/GenBank/DDBJ databases">
        <title>Halalkalibacter sp. nov. isolated from Lonar Lake, India.</title>
        <authorList>
            <person name="Joshi A."/>
            <person name="Thite S."/>
            <person name="Lodha T."/>
        </authorList>
    </citation>
    <scope>NUCLEOTIDE SEQUENCE</scope>
    <source>
        <strain evidence="6">MEB205</strain>
    </source>
</reference>
<dbReference type="RefSeq" id="WP_250095630.1">
    <property type="nucleotide sequence ID" value="NZ_JAKRYL010000005.1"/>
</dbReference>
<dbReference type="Gene3D" id="6.10.340.10">
    <property type="match status" value="1"/>
</dbReference>
<evidence type="ECO:0000256" key="1">
    <source>
        <dbReference type="ARBA" id="ARBA00004236"/>
    </source>
</evidence>
<organism evidence="6 7">
    <name type="scientific">Halalkalibacter alkaliphilus</name>
    <dbReference type="NCBI Taxonomy" id="2917993"/>
    <lineage>
        <taxon>Bacteria</taxon>
        <taxon>Bacillati</taxon>
        <taxon>Bacillota</taxon>
        <taxon>Bacilli</taxon>
        <taxon>Bacillales</taxon>
        <taxon>Bacillaceae</taxon>
        <taxon>Halalkalibacter</taxon>
    </lineage>
</organism>
<sequence>MKRNTIMMQLLVKVGFFLGLIAIITLLLGYYFIKTQIEELQHEQINHATSVVLHAMEATQQSAETIENMIEQKLYSSSKGIMSELRGKQVEDISQDELIELAAKWDVEEISLWERIGDDIVVTKSSDETQLQMGSKDWGYWFTAFDQLMSQQEVTVEEGFALENYWVGPISRAELFEHLYYKFGYYYDGTTDFMINPFILDEEIYQQTFESGPTQMIEKIAEENVDIEEIAVINVPALLRGEENDVVEPATDLPVLYGSHELETVDDVLILQQVHSEGRTENLLFEENGVQYKKVYKSLPNDRVMSIVLNLTRQKDMENQLIFLFLGSLVVASILFFITIRFIAKRQLQPLQHIVQHIQGVANGDLTQKLVINEKNELDWLADHINEMTQQFNRLITGVKEESHSLVVVSNLLSKQVYSSIQTMGETSTAMTAESRDLLNEIEISLEKLQRISNSIGDRSHVGKVEWDKESTNQLKDSIIEALSQIVKLEKMTKDHSVDVTEITLMFHDTLQELNEALNRMDKLSSELNRKISFFKVRDQQE</sequence>
<comment type="caution">
    <text evidence="6">The sequence shown here is derived from an EMBL/GenBank/DDBJ whole genome shotgun (WGS) entry which is preliminary data.</text>
</comment>
<evidence type="ECO:0000313" key="7">
    <source>
        <dbReference type="Proteomes" id="UP001139150"/>
    </source>
</evidence>
<dbReference type="Proteomes" id="UP001139150">
    <property type="component" value="Unassembled WGS sequence"/>
</dbReference>
<dbReference type="Pfam" id="PF00672">
    <property type="entry name" value="HAMP"/>
    <property type="match status" value="1"/>
</dbReference>
<keyword evidence="2" id="KW-1003">Cell membrane</keyword>
<comment type="subcellular location">
    <subcellularLocation>
        <location evidence="1">Cell membrane</location>
    </subcellularLocation>
</comment>
<dbReference type="CDD" id="cd06225">
    <property type="entry name" value="HAMP"/>
    <property type="match status" value="1"/>
</dbReference>
<name>A0A9X2CRQ3_9BACI</name>